<evidence type="ECO:0000256" key="1">
    <source>
        <dbReference type="ARBA" id="ARBA00004167"/>
    </source>
</evidence>
<dbReference type="Pfam" id="PF03168">
    <property type="entry name" value="LEA_2"/>
    <property type="match status" value="1"/>
</dbReference>
<keyword evidence="2 6" id="KW-0812">Transmembrane</keyword>
<evidence type="ECO:0000313" key="8">
    <source>
        <dbReference type="EMBL" id="KAK1265221.1"/>
    </source>
</evidence>
<sequence>MADRVYPSSSRPTPMNGNGASTVSGGAAPPPAMKPQQYRPRPPPPPKRRRRRGYCCFCCLWITFILIALILAAAIAGGVFWVLYRPHRPDFTVSSFRLSAFNFSSPGHLDSRLDVNVTTRNPNKKIAFLYDQISISASASNGAQIGSGSVPGFVHPTKNTTRIKASVSGSGIAVDPSLASDLKGKSTVALEIVLETKVGVKIGGLKTKRVGIKVTCDGIQAAVPNGKRPAAKVEAPDVKCKVKPRIKIWKWTV</sequence>
<evidence type="ECO:0000256" key="3">
    <source>
        <dbReference type="ARBA" id="ARBA00022989"/>
    </source>
</evidence>
<comment type="subcellular location">
    <subcellularLocation>
        <location evidence="1">Membrane</location>
        <topology evidence="1">Single-pass membrane protein</topology>
    </subcellularLocation>
</comment>
<dbReference type="AlphaFoldDB" id="A0AAV9AMW7"/>
<protein>
    <recommendedName>
        <fullName evidence="7">Late embryogenesis abundant protein LEA-2 subgroup domain-containing protein</fullName>
    </recommendedName>
</protein>
<keyword evidence="3 6" id="KW-1133">Transmembrane helix</keyword>
<evidence type="ECO:0000256" key="5">
    <source>
        <dbReference type="SAM" id="MobiDB-lite"/>
    </source>
</evidence>
<organism evidence="8 9">
    <name type="scientific">Acorus gramineus</name>
    <name type="common">Dwarf sweet flag</name>
    <dbReference type="NCBI Taxonomy" id="55184"/>
    <lineage>
        <taxon>Eukaryota</taxon>
        <taxon>Viridiplantae</taxon>
        <taxon>Streptophyta</taxon>
        <taxon>Embryophyta</taxon>
        <taxon>Tracheophyta</taxon>
        <taxon>Spermatophyta</taxon>
        <taxon>Magnoliopsida</taxon>
        <taxon>Liliopsida</taxon>
        <taxon>Acoraceae</taxon>
        <taxon>Acorus</taxon>
    </lineage>
</organism>
<reference evidence="8" key="2">
    <citation type="submission" date="2023-06" db="EMBL/GenBank/DDBJ databases">
        <authorList>
            <person name="Ma L."/>
            <person name="Liu K.-W."/>
            <person name="Li Z."/>
            <person name="Hsiao Y.-Y."/>
            <person name="Qi Y."/>
            <person name="Fu T."/>
            <person name="Tang G."/>
            <person name="Zhang D."/>
            <person name="Sun W.-H."/>
            <person name="Liu D.-K."/>
            <person name="Li Y."/>
            <person name="Chen G.-Z."/>
            <person name="Liu X.-D."/>
            <person name="Liao X.-Y."/>
            <person name="Jiang Y.-T."/>
            <person name="Yu X."/>
            <person name="Hao Y."/>
            <person name="Huang J."/>
            <person name="Zhao X.-W."/>
            <person name="Ke S."/>
            <person name="Chen Y.-Y."/>
            <person name="Wu W.-L."/>
            <person name="Hsu J.-L."/>
            <person name="Lin Y.-F."/>
            <person name="Huang M.-D."/>
            <person name="Li C.-Y."/>
            <person name="Huang L."/>
            <person name="Wang Z.-W."/>
            <person name="Zhao X."/>
            <person name="Zhong W.-Y."/>
            <person name="Peng D.-H."/>
            <person name="Ahmad S."/>
            <person name="Lan S."/>
            <person name="Zhang J.-S."/>
            <person name="Tsai W.-C."/>
            <person name="Van De Peer Y."/>
            <person name="Liu Z.-J."/>
        </authorList>
    </citation>
    <scope>NUCLEOTIDE SEQUENCE</scope>
    <source>
        <strain evidence="8">SCP</strain>
        <tissue evidence="8">Leaves</tissue>
    </source>
</reference>
<keyword evidence="4 6" id="KW-0472">Membrane</keyword>
<dbReference type="PANTHER" id="PTHR31234">
    <property type="entry name" value="LATE EMBRYOGENESIS ABUNDANT (LEA) HYDROXYPROLINE-RICH GLYCOPROTEIN FAMILY"/>
    <property type="match status" value="1"/>
</dbReference>
<proteinExistence type="predicted"/>
<dbReference type="InterPro" id="IPR044839">
    <property type="entry name" value="NDR1-like"/>
</dbReference>
<evidence type="ECO:0000256" key="2">
    <source>
        <dbReference type="ARBA" id="ARBA00022692"/>
    </source>
</evidence>
<dbReference type="InterPro" id="IPR004864">
    <property type="entry name" value="LEA_2"/>
</dbReference>
<gene>
    <name evidence="8" type="ORF">QJS04_geneDACA017898</name>
</gene>
<keyword evidence="9" id="KW-1185">Reference proteome</keyword>
<evidence type="ECO:0000256" key="4">
    <source>
        <dbReference type="ARBA" id="ARBA00023136"/>
    </source>
</evidence>
<evidence type="ECO:0000259" key="7">
    <source>
        <dbReference type="Pfam" id="PF03168"/>
    </source>
</evidence>
<dbReference type="PANTHER" id="PTHR31234:SF2">
    <property type="entry name" value="OS05G0199100 PROTEIN"/>
    <property type="match status" value="1"/>
</dbReference>
<evidence type="ECO:0000313" key="9">
    <source>
        <dbReference type="Proteomes" id="UP001179952"/>
    </source>
</evidence>
<feature type="transmembrane region" description="Helical" evidence="6">
    <location>
        <begin position="54"/>
        <end position="84"/>
    </location>
</feature>
<dbReference type="GO" id="GO:0005886">
    <property type="term" value="C:plasma membrane"/>
    <property type="evidence" value="ECO:0007669"/>
    <property type="project" value="TreeGrafter"/>
</dbReference>
<accession>A0AAV9AMW7</accession>
<name>A0AAV9AMW7_ACOGR</name>
<reference evidence="8" key="1">
    <citation type="journal article" date="2023" name="Nat. Commun.">
        <title>Diploid and tetraploid genomes of Acorus and the evolution of monocots.</title>
        <authorList>
            <person name="Ma L."/>
            <person name="Liu K.W."/>
            <person name="Li Z."/>
            <person name="Hsiao Y.Y."/>
            <person name="Qi Y."/>
            <person name="Fu T."/>
            <person name="Tang G.D."/>
            <person name="Zhang D."/>
            <person name="Sun W.H."/>
            <person name="Liu D.K."/>
            <person name="Li Y."/>
            <person name="Chen G.Z."/>
            <person name="Liu X.D."/>
            <person name="Liao X.Y."/>
            <person name="Jiang Y.T."/>
            <person name="Yu X."/>
            <person name="Hao Y."/>
            <person name="Huang J."/>
            <person name="Zhao X.W."/>
            <person name="Ke S."/>
            <person name="Chen Y.Y."/>
            <person name="Wu W.L."/>
            <person name="Hsu J.L."/>
            <person name="Lin Y.F."/>
            <person name="Huang M.D."/>
            <person name="Li C.Y."/>
            <person name="Huang L."/>
            <person name="Wang Z.W."/>
            <person name="Zhao X."/>
            <person name="Zhong W.Y."/>
            <person name="Peng D.H."/>
            <person name="Ahmad S."/>
            <person name="Lan S."/>
            <person name="Zhang J.S."/>
            <person name="Tsai W.C."/>
            <person name="Van de Peer Y."/>
            <person name="Liu Z.J."/>
        </authorList>
    </citation>
    <scope>NUCLEOTIDE SEQUENCE</scope>
    <source>
        <strain evidence="8">SCP</strain>
    </source>
</reference>
<dbReference type="GO" id="GO:0098542">
    <property type="term" value="P:defense response to other organism"/>
    <property type="evidence" value="ECO:0007669"/>
    <property type="project" value="InterPro"/>
</dbReference>
<dbReference type="Gene3D" id="2.60.40.1820">
    <property type="match status" value="1"/>
</dbReference>
<dbReference type="Proteomes" id="UP001179952">
    <property type="component" value="Unassembled WGS sequence"/>
</dbReference>
<evidence type="ECO:0000256" key="6">
    <source>
        <dbReference type="SAM" id="Phobius"/>
    </source>
</evidence>
<comment type="caution">
    <text evidence="8">The sequence shown here is derived from an EMBL/GenBank/DDBJ whole genome shotgun (WGS) entry which is preliminary data.</text>
</comment>
<dbReference type="EMBL" id="JAUJYN010000008">
    <property type="protein sequence ID" value="KAK1265221.1"/>
    <property type="molecule type" value="Genomic_DNA"/>
</dbReference>
<feature type="compositionally biased region" description="Polar residues" evidence="5">
    <location>
        <begin position="7"/>
        <end position="24"/>
    </location>
</feature>
<feature type="domain" description="Late embryogenesis abundant protein LEA-2 subgroup" evidence="7">
    <location>
        <begin position="117"/>
        <end position="216"/>
    </location>
</feature>
<feature type="region of interest" description="Disordered" evidence="5">
    <location>
        <begin position="1"/>
        <end position="50"/>
    </location>
</feature>